<evidence type="ECO:0000256" key="1">
    <source>
        <dbReference type="ARBA" id="ARBA00004141"/>
    </source>
</evidence>
<dbReference type="InterPro" id="IPR052337">
    <property type="entry name" value="SAT4-like"/>
</dbReference>
<evidence type="ECO:0000256" key="6">
    <source>
        <dbReference type="SAM" id="Phobius"/>
    </source>
</evidence>
<keyword evidence="3 6" id="KW-1133">Transmembrane helix</keyword>
<feature type="domain" description="Rhodopsin" evidence="7">
    <location>
        <begin position="7"/>
        <end position="185"/>
    </location>
</feature>
<keyword evidence="2 6" id="KW-0812">Transmembrane</keyword>
<gene>
    <name evidence="8" type="ORF">EV356DRAFT_509699</name>
</gene>
<evidence type="ECO:0000313" key="9">
    <source>
        <dbReference type="Proteomes" id="UP000800092"/>
    </source>
</evidence>
<keyword evidence="9" id="KW-1185">Reference proteome</keyword>
<proteinExistence type="inferred from homology"/>
<keyword evidence="4 6" id="KW-0472">Membrane</keyword>
<evidence type="ECO:0000256" key="5">
    <source>
        <dbReference type="ARBA" id="ARBA00038359"/>
    </source>
</evidence>
<comment type="subcellular location">
    <subcellularLocation>
        <location evidence="1">Membrane</location>
        <topology evidence="1">Multi-pass membrane protein</topology>
    </subcellularLocation>
</comment>
<dbReference type="GO" id="GO:0016020">
    <property type="term" value="C:membrane"/>
    <property type="evidence" value="ECO:0007669"/>
    <property type="project" value="UniProtKB-SubCell"/>
</dbReference>
<protein>
    <recommendedName>
        <fullName evidence="7">Rhodopsin domain-containing protein</fullName>
    </recommendedName>
</protein>
<dbReference type="InterPro" id="IPR049326">
    <property type="entry name" value="Rhodopsin_dom_fungi"/>
</dbReference>
<feature type="transmembrane region" description="Helical" evidence="6">
    <location>
        <begin position="157"/>
        <end position="176"/>
    </location>
</feature>
<feature type="transmembrane region" description="Helical" evidence="6">
    <location>
        <begin position="43"/>
        <end position="64"/>
    </location>
</feature>
<evidence type="ECO:0000256" key="3">
    <source>
        <dbReference type="ARBA" id="ARBA00022989"/>
    </source>
</evidence>
<dbReference type="EMBL" id="ML991778">
    <property type="protein sequence ID" value="KAF2237811.1"/>
    <property type="molecule type" value="Genomic_DNA"/>
</dbReference>
<evidence type="ECO:0000256" key="4">
    <source>
        <dbReference type="ARBA" id="ARBA00023136"/>
    </source>
</evidence>
<name>A0A6A6HIM7_VIRVR</name>
<evidence type="ECO:0000313" key="8">
    <source>
        <dbReference type="EMBL" id="KAF2237811.1"/>
    </source>
</evidence>
<dbReference type="PANTHER" id="PTHR33048:SF47">
    <property type="entry name" value="INTEGRAL MEMBRANE PROTEIN-RELATED"/>
    <property type="match status" value="1"/>
</dbReference>
<accession>A0A6A6HIM7</accession>
<feature type="transmembrane region" description="Helical" evidence="6">
    <location>
        <begin position="97"/>
        <end position="114"/>
    </location>
</feature>
<sequence>MKPLLQALFAVAMLWSLAVTMVKISICAFYVRVFGRKSHTYITSYVVMIVSVAWCLVAVFGLAFECGPLEAFWDHISPGTICGTTELEYAIINGLNALNDLIILLLPLPAIWNLQISTQEKVQVSCIFLLGSLTCGISLARLIMIVENQADDPAWNAPQHILAVVEVCTGIVSACLPTMRPLAQRIFSSRASFRDISCGLGIYRG</sequence>
<feature type="transmembrane region" description="Helical" evidence="6">
    <location>
        <begin position="126"/>
        <end position="145"/>
    </location>
</feature>
<feature type="transmembrane region" description="Helical" evidence="6">
    <location>
        <begin position="6"/>
        <end position="31"/>
    </location>
</feature>
<dbReference type="PANTHER" id="PTHR33048">
    <property type="entry name" value="PTH11-LIKE INTEGRAL MEMBRANE PROTEIN (AFU_ORTHOLOGUE AFUA_5G11245)"/>
    <property type="match status" value="1"/>
</dbReference>
<dbReference type="Proteomes" id="UP000800092">
    <property type="component" value="Unassembled WGS sequence"/>
</dbReference>
<reference evidence="8" key="1">
    <citation type="journal article" date="2020" name="Stud. Mycol.">
        <title>101 Dothideomycetes genomes: a test case for predicting lifestyles and emergence of pathogens.</title>
        <authorList>
            <person name="Haridas S."/>
            <person name="Albert R."/>
            <person name="Binder M."/>
            <person name="Bloem J."/>
            <person name="Labutti K."/>
            <person name="Salamov A."/>
            <person name="Andreopoulos B."/>
            <person name="Baker S."/>
            <person name="Barry K."/>
            <person name="Bills G."/>
            <person name="Bluhm B."/>
            <person name="Cannon C."/>
            <person name="Castanera R."/>
            <person name="Culley D."/>
            <person name="Daum C."/>
            <person name="Ezra D."/>
            <person name="Gonzalez J."/>
            <person name="Henrissat B."/>
            <person name="Kuo A."/>
            <person name="Liang C."/>
            <person name="Lipzen A."/>
            <person name="Lutzoni F."/>
            <person name="Magnuson J."/>
            <person name="Mondo S."/>
            <person name="Nolan M."/>
            <person name="Ohm R."/>
            <person name="Pangilinan J."/>
            <person name="Park H.-J."/>
            <person name="Ramirez L."/>
            <person name="Alfaro M."/>
            <person name="Sun H."/>
            <person name="Tritt A."/>
            <person name="Yoshinaga Y."/>
            <person name="Zwiers L.-H."/>
            <person name="Turgeon B."/>
            <person name="Goodwin S."/>
            <person name="Spatafora J."/>
            <person name="Crous P."/>
            <person name="Grigoriev I."/>
        </authorList>
    </citation>
    <scope>NUCLEOTIDE SEQUENCE</scope>
    <source>
        <strain evidence="8">Tuck. ex Michener</strain>
    </source>
</reference>
<organism evidence="8 9">
    <name type="scientific">Viridothelium virens</name>
    <name type="common">Speckled blister lichen</name>
    <name type="synonym">Trypethelium virens</name>
    <dbReference type="NCBI Taxonomy" id="1048519"/>
    <lineage>
        <taxon>Eukaryota</taxon>
        <taxon>Fungi</taxon>
        <taxon>Dikarya</taxon>
        <taxon>Ascomycota</taxon>
        <taxon>Pezizomycotina</taxon>
        <taxon>Dothideomycetes</taxon>
        <taxon>Dothideomycetes incertae sedis</taxon>
        <taxon>Trypetheliales</taxon>
        <taxon>Trypetheliaceae</taxon>
        <taxon>Viridothelium</taxon>
    </lineage>
</organism>
<dbReference type="OrthoDB" id="444631at2759"/>
<dbReference type="AlphaFoldDB" id="A0A6A6HIM7"/>
<comment type="similarity">
    <text evidence="5">Belongs to the SAT4 family.</text>
</comment>
<evidence type="ECO:0000259" key="7">
    <source>
        <dbReference type="Pfam" id="PF20684"/>
    </source>
</evidence>
<evidence type="ECO:0000256" key="2">
    <source>
        <dbReference type="ARBA" id="ARBA00022692"/>
    </source>
</evidence>
<dbReference type="Pfam" id="PF20684">
    <property type="entry name" value="Fung_rhodopsin"/>
    <property type="match status" value="1"/>
</dbReference>